<feature type="region of interest" description="Disordered" evidence="4">
    <location>
        <begin position="436"/>
        <end position="465"/>
    </location>
</feature>
<dbReference type="SMART" id="SM00342">
    <property type="entry name" value="HTH_ARAC"/>
    <property type="match status" value="1"/>
</dbReference>
<dbReference type="PRINTS" id="PR00032">
    <property type="entry name" value="HTHARAC"/>
</dbReference>
<feature type="region of interest" description="Disordered" evidence="4">
    <location>
        <begin position="224"/>
        <end position="251"/>
    </location>
</feature>
<dbReference type="Pfam" id="PF17853">
    <property type="entry name" value="GGDEF_2"/>
    <property type="match status" value="1"/>
</dbReference>
<keyword evidence="2" id="KW-0238">DNA-binding</keyword>
<dbReference type="EMBL" id="CP041217">
    <property type="protein sequence ID" value="QDH23560.1"/>
    <property type="molecule type" value="Genomic_DNA"/>
</dbReference>
<protein>
    <submittedName>
        <fullName evidence="7">Helix-turn-helix domain-containing protein</fullName>
    </submittedName>
</protein>
<sequence>MPGTWFNRLTFSYLPILVIVPAILMILFFAGSAELSKRETARANAVFSRQAVQSLDYSFRSINEMMNREILSGEFDSFFSAAANPYLAANDASTRLARLKLTNPLIDSLYVYRLSDGTVLDNLSIRKLATFPDREFVERTQAGPLPTRWSQPREIAGPGGQPRTVVTLTRGIPLLTGERGLMVVNVSLDSVRGLLREMIGEETSFIHLYTADGELMLGTETDLPAADAPQPGGEPLAGAARAPGSGRELSAATSPYTGWEVRGGIVGDGLSSVLTGIWYAWLGAALLIMMLGIVWAALVSRRNYEPVVRLLQRLDALPPGTADAAAALTEAARLGERSGAEQTAGREAERGASGEPAERRERRAPHPDEFERIESTLSAMIARAEADRRRRSEDIGYRRREFFRELLEGNRVIEPGNWDEETRRLNVDGALPGRAEAAREAGGVGADGSPPGGAEADDVPRADASAAHEAGFGPAVVGLLEIDRPEAFNDAYSERSRKLLRYALAAAAAELAAASGAWLWAEWLPGGRLGLLLRLPAQTRQRSPGEAPDAVGAASAIAEELIAWIAAHLHCTVTVALGGAFDSPAGIARGFREAVEAIGYKSSLGGARVIVGRDLHRGAVAELYGVLRTIRELARAYRLGEPQWRDRLEELLGGLRAAPLSKDDLSGLMNVLAYQLLREMMELPGEAKELWHGEAAPRLGTALEHFDTLDELETSVRSLLSEYAGRLKLLRESRSSHVTLQEVRAFIDANFNDPDLSLSSIADRFGLSASYLSRLFKDAFGQNFVDYLAGIRVEAAQALLRDTEDPIREIATRVGYANYMSFSRAFKKIVSATPGEYRTRSRAT</sequence>
<keyword evidence="1" id="KW-0805">Transcription regulation</keyword>
<evidence type="ECO:0000259" key="6">
    <source>
        <dbReference type="PROSITE" id="PS01124"/>
    </source>
</evidence>
<keyword evidence="5" id="KW-0812">Transmembrane</keyword>
<keyword evidence="3" id="KW-0804">Transcription</keyword>
<feature type="region of interest" description="Disordered" evidence="4">
    <location>
        <begin position="334"/>
        <end position="373"/>
    </location>
</feature>
<dbReference type="AlphaFoldDB" id="A0A4Y6V4F9"/>
<dbReference type="Gene3D" id="1.10.10.60">
    <property type="entry name" value="Homeodomain-like"/>
    <property type="match status" value="2"/>
</dbReference>
<dbReference type="KEGG" id="saca:FFV09_23450"/>
<keyword evidence="5" id="KW-0472">Membrane</keyword>
<feature type="transmembrane region" description="Helical" evidence="5">
    <location>
        <begin position="278"/>
        <end position="299"/>
    </location>
</feature>
<evidence type="ECO:0000256" key="1">
    <source>
        <dbReference type="ARBA" id="ARBA00023015"/>
    </source>
</evidence>
<gene>
    <name evidence="7" type="ORF">FFV09_23450</name>
</gene>
<dbReference type="InterPro" id="IPR018060">
    <property type="entry name" value="HTH_AraC"/>
</dbReference>
<organism evidence="7 8">
    <name type="scientific">Saccharibacillus brassicae</name>
    <dbReference type="NCBI Taxonomy" id="2583377"/>
    <lineage>
        <taxon>Bacteria</taxon>
        <taxon>Bacillati</taxon>
        <taxon>Bacillota</taxon>
        <taxon>Bacilli</taxon>
        <taxon>Bacillales</taxon>
        <taxon>Paenibacillaceae</taxon>
        <taxon>Saccharibacillus</taxon>
    </lineage>
</organism>
<proteinExistence type="predicted"/>
<dbReference type="SUPFAM" id="SSF46689">
    <property type="entry name" value="Homeodomain-like"/>
    <property type="match status" value="2"/>
</dbReference>
<keyword evidence="5" id="KW-1133">Transmembrane helix</keyword>
<evidence type="ECO:0000313" key="8">
    <source>
        <dbReference type="Proteomes" id="UP000316968"/>
    </source>
</evidence>
<dbReference type="InterPro" id="IPR041522">
    <property type="entry name" value="CdaR_GGDEF"/>
</dbReference>
<dbReference type="OrthoDB" id="1877256at2"/>
<name>A0A4Y6V4F9_SACBS</name>
<keyword evidence="8" id="KW-1185">Reference proteome</keyword>
<dbReference type="InterPro" id="IPR020449">
    <property type="entry name" value="Tscrpt_reg_AraC-type_HTH"/>
</dbReference>
<dbReference type="InterPro" id="IPR018062">
    <property type="entry name" value="HTH_AraC-typ_CS"/>
</dbReference>
<feature type="transmembrane region" description="Helical" evidence="5">
    <location>
        <begin position="499"/>
        <end position="521"/>
    </location>
</feature>
<feature type="transmembrane region" description="Helical" evidence="5">
    <location>
        <begin position="12"/>
        <end position="31"/>
    </location>
</feature>
<evidence type="ECO:0000256" key="3">
    <source>
        <dbReference type="ARBA" id="ARBA00023163"/>
    </source>
</evidence>
<dbReference type="GO" id="GO:0003700">
    <property type="term" value="F:DNA-binding transcription factor activity"/>
    <property type="evidence" value="ECO:0007669"/>
    <property type="project" value="InterPro"/>
</dbReference>
<dbReference type="InterPro" id="IPR009057">
    <property type="entry name" value="Homeodomain-like_sf"/>
</dbReference>
<dbReference type="PANTHER" id="PTHR43280">
    <property type="entry name" value="ARAC-FAMILY TRANSCRIPTIONAL REGULATOR"/>
    <property type="match status" value="1"/>
</dbReference>
<evidence type="ECO:0000256" key="2">
    <source>
        <dbReference type="ARBA" id="ARBA00023125"/>
    </source>
</evidence>
<reference evidence="7 8" key="1">
    <citation type="submission" date="2019-06" db="EMBL/GenBank/DDBJ databases">
        <title>Saccharibacillus brassicae sp. nov., an endophytic bacterium isolated from Chinese cabbage seeds (Brassica pekinensis).</title>
        <authorList>
            <person name="Jiang L."/>
            <person name="Lee J."/>
            <person name="Kim S.W."/>
        </authorList>
    </citation>
    <scope>NUCLEOTIDE SEQUENCE [LARGE SCALE GENOMIC DNA]</scope>
    <source>
        <strain evidence="8">KCTC 43072 / ATSA2</strain>
    </source>
</reference>
<dbReference type="RefSeq" id="WP_141450170.1">
    <property type="nucleotide sequence ID" value="NZ_CP041217.1"/>
</dbReference>
<feature type="domain" description="HTH araC/xylS-type" evidence="6">
    <location>
        <begin position="741"/>
        <end position="840"/>
    </location>
</feature>
<dbReference type="Pfam" id="PF12833">
    <property type="entry name" value="HTH_18"/>
    <property type="match status" value="1"/>
</dbReference>
<dbReference type="PROSITE" id="PS00041">
    <property type="entry name" value="HTH_ARAC_FAMILY_1"/>
    <property type="match status" value="1"/>
</dbReference>
<evidence type="ECO:0000256" key="5">
    <source>
        <dbReference type="SAM" id="Phobius"/>
    </source>
</evidence>
<accession>A0A4Y6V4F9</accession>
<dbReference type="PANTHER" id="PTHR43280:SF2">
    <property type="entry name" value="HTH-TYPE TRANSCRIPTIONAL REGULATOR EXSA"/>
    <property type="match status" value="1"/>
</dbReference>
<evidence type="ECO:0000313" key="7">
    <source>
        <dbReference type="EMBL" id="QDH23560.1"/>
    </source>
</evidence>
<dbReference type="GO" id="GO:0043565">
    <property type="term" value="F:sequence-specific DNA binding"/>
    <property type="evidence" value="ECO:0007669"/>
    <property type="project" value="InterPro"/>
</dbReference>
<dbReference type="PROSITE" id="PS01124">
    <property type="entry name" value="HTH_ARAC_FAMILY_2"/>
    <property type="match status" value="1"/>
</dbReference>
<evidence type="ECO:0000256" key="4">
    <source>
        <dbReference type="SAM" id="MobiDB-lite"/>
    </source>
</evidence>
<dbReference type="Proteomes" id="UP000316968">
    <property type="component" value="Chromosome"/>
</dbReference>